<protein>
    <submittedName>
        <fullName evidence="2">DUF4920 domain-containing protein</fullName>
    </submittedName>
</protein>
<feature type="signal peptide" evidence="1">
    <location>
        <begin position="1"/>
        <end position="21"/>
    </location>
</feature>
<evidence type="ECO:0000256" key="1">
    <source>
        <dbReference type="SAM" id="SignalP"/>
    </source>
</evidence>
<dbReference type="Pfam" id="PF16267">
    <property type="entry name" value="DUF4920"/>
    <property type="match status" value="1"/>
</dbReference>
<gene>
    <name evidence="2" type="ORF">ACFQ0E_02025</name>
</gene>
<keyword evidence="1" id="KW-0732">Signal</keyword>
<accession>A0ABW2Y8E5</accession>
<comment type="caution">
    <text evidence="2">The sequence shown here is derived from an EMBL/GenBank/DDBJ whole genome shotgun (WGS) entry which is preliminary data.</text>
</comment>
<evidence type="ECO:0000313" key="3">
    <source>
        <dbReference type="Proteomes" id="UP001597110"/>
    </source>
</evidence>
<sequence>MRTSLALLTIPLVSLFALAHAGEPGAYGKPVPAGTATPVSKAIADFDAHAGKPGLFSGRITQVCQAKGCWMILEDEGRSARVMFGDHAFAIPKDSSGRAQVHGVLSRKALTPAQAKHLEEDGKGLAVAAEEYRILADGVQLQAAAP</sequence>
<organism evidence="2 3">
    <name type="scientific">Lysobacter brunescens</name>
    <dbReference type="NCBI Taxonomy" id="262323"/>
    <lineage>
        <taxon>Bacteria</taxon>
        <taxon>Pseudomonadati</taxon>
        <taxon>Pseudomonadota</taxon>
        <taxon>Gammaproteobacteria</taxon>
        <taxon>Lysobacterales</taxon>
        <taxon>Lysobacteraceae</taxon>
        <taxon>Lysobacter</taxon>
    </lineage>
</organism>
<dbReference type="InterPro" id="IPR032577">
    <property type="entry name" value="DUF4920"/>
</dbReference>
<proteinExistence type="predicted"/>
<dbReference type="EMBL" id="JBHTIF010000001">
    <property type="protein sequence ID" value="MFD0724368.1"/>
    <property type="molecule type" value="Genomic_DNA"/>
</dbReference>
<evidence type="ECO:0000313" key="2">
    <source>
        <dbReference type="EMBL" id="MFD0724368.1"/>
    </source>
</evidence>
<reference evidence="3" key="1">
    <citation type="journal article" date="2019" name="Int. J. Syst. Evol. Microbiol.">
        <title>The Global Catalogue of Microorganisms (GCM) 10K type strain sequencing project: providing services to taxonomists for standard genome sequencing and annotation.</title>
        <authorList>
            <consortium name="The Broad Institute Genomics Platform"/>
            <consortium name="The Broad Institute Genome Sequencing Center for Infectious Disease"/>
            <person name="Wu L."/>
            <person name="Ma J."/>
        </authorList>
    </citation>
    <scope>NUCLEOTIDE SEQUENCE [LARGE SCALE GENOMIC DNA]</scope>
    <source>
        <strain evidence="3">CCUG 55585</strain>
    </source>
</reference>
<name>A0ABW2Y8E5_9GAMM</name>
<dbReference type="Proteomes" id="UP001597110">
    <property type="component" value="Unassembled WGS sequence"/>
</dbReference>
<feature type="chain" id="PRO_5047108289" evidence="1">
    <location>
        <begin position="22"/>
        <end position="146"/>
    </location>
</feature>
<dbReference type="RefSeq" id="WP_386822032.1">
    <property type="nucleotide sequence ID" value="NZ_JBHTIF010000001.1"/>
</dbReference>
<keyword evidence="3" id="KW-1185">Reference proteome</keyword>